<proteinExistence type="predicted"/>
<keyword evidence="2" id="KW-0238">DNA-binding</keyword>
<feature type="domain" description="PPC" evidence="1">
    <location>
        <begin position="4"/>
        <end position="138"/>
    </location>
</feature>
<protein>
    <submittedName>
        <fullName evidence="2">Predicted DNA-binding protein with PD1-like DNA-binding motif</fullName>
    </submittedName>
</protein>
<dbReference type="EMBL" id="LT671858">
    <property type="protein sequence ID" value="SIM55532.1"/>
    <property type="molecule type" value="Genomic_DNA"/>
</dbReference>
<dbReference type="Gene3D" id="3.30.1330.80">
    <property type="entry name" value="Hypothetical protein, similar to alpha- acetolactate decarboxylase, domain 2"/>
    <property type="match status" value="1"/>
</dbReference>
<gene>
    <name evidence="2" type="ORF">CSP5_0799</name>
</gene>
<reference evidence="2 3" key="1">
    <citation type="submission" date="2016-04" db="EMBL/GenBank/DDBJ databases">
        <authorList>
            <person name="Evans L.H."/>
            <person name="Alamgir A."/>
            <person name="Owens N."/>
            <person name="Weber N.D."/>
            <person name="Virtaneva K."/>
            <person name="Barbian K."/>
            <person name="Babar A."/>
            <person name="Rosenke K."/>
        </authorList>
    </citation>
    <scope>NUCLEOTIDE SEQUENCE [LARGE SCALE GENOMIC DNA]</scope>
    <source>
        <strain evidence="3">S5(T) (JCM 30642 \VKM B-2941)</strain>
    </source>
</reference>
<evidence type="ECO:0000259" key="1">
    <source>
        <dbReference type="PROSITE" id="PS51742"/>
    </source>
</evidence>
<dbReference type="AlphaFoldDB" id="A0A1N5U456"/>
<name>A0A1N5U456_9ARCH</name>
<evidence type="ECO:0000313" key="2">
    <source>
        <dbReference type="EMBL" id="SIM55532.1"/>
    </source>
</evidence>
<dbReference type="InterPro" id="IPR005175">
    <property type="entry name" value="PPC_dom"/>
</dbReference>
<dbReference type="PANTHER" id="PTHR34988:SF1">
    <property type="entry name" value="DNA-BINDING PROTEIN"/>
    <property type="match status" value="1"/>
</dbReference>
<dbReference type="SUPFAM" id="SSF117856">
    <property type="entry name" value="AF0104/ALDC/Ptd012-like"/>
    <property type="match status" value="1"/>
</dbReference>
<dbReference type="GeneID" id="41588073"/>
<dbReference type="GO" id="GO:0003677">
    <property type="term" value="F:DNA binding"/>
    <property type="evidence" value="ECO:0007669"/>
    <property type="project" value="UniProtKB-KW"/>
</dbReference>
<dbReference type="RefSeq" id="WP_172399394.1">
    <property type="nucleotide sequence ID" value="NZ_LT671858.1"/>
</dbReference>
<dbReference type="Proteomes" id="UP000195607">
    <property type="component" value="Chromosome I"/>
</dbReference>
<evidence type="ECO:0000313" key="3">
    <source>
        <dbReference type="Proteomes" id="UP000195607"/>
    </source>
</evidence>
<sequence length="138" mass="15412">MQHRKDGNFVIVKLDEGEDIIKSLEKVLVEENIKNGFIVSGIGAGVELEIGYLRGKTYEREIFSPPMEITSFSGSITEGDPKMHIHINAAGPDHVTYGGHLFSGKTKPLMEILLFSTESIKMTRELKESSGMRELKFL</sequence>
<dbReference type="PROSITE" id="PS51742">
    <property type="entry name" value="PPC"/>
    <property type="match status" value="1"/>
</dbReference>
<accession>A0A1N5U456</accession>
<dbReference type="CDD" id="cd11378">
    <property type="entry name" value="DUF296"/>
    <property type="match status" value="1"/>
</dbReference>
<dbReference type="Pfam" id="PF03479">
    <property type="entry name" value="PCC"/>
    <property type="match status" value="1"/>
</dbReference>
<organism evidence="2 3">
    <name type="scientific">Cuniculiplasma divulgatum</name>
    <dbReference type="NCBI Taxonomy" id="1673428"/>
    <lineage>
        <taxon>Archaea</taxon>
        <taxon>Methanobacteriati</taxon>
        <taxon>Thermoplasmatota</taxon>
        <taxon>Thermoplasmata</taxon>
        <taxon>Thermoplasmatales</taxon>
        <taxon>Cuniculiplasmataceae</taxon>
        <taxon>Cuniculiplasma</taxon>
    </lineage>
</organism>
<dbReference type="PANTHER" id="PTHR34988">
    <property type="entry name" value="PROTEIN, PUTATIVE-RELATED"/>
    <property type="match status" value="1"/>
</dbReference>